<evidence type="ECO:0000313" key="4">
    <source>
        <dbReference type="EMBL" id="MCP2163858.1"/>
    </source>
</evidence>
<dbReference type="EMBL" id="JAMTCK010000001">
    <property type="protein sequence ID" value="MCP2163858.1"/>
    <property type="molecule type" value="Genomic_DNA"/>
</dbReference>
<feature type="compositionally biased region" description="Low complexity" evidence="1">
    <location>
        <begin position="56"/>
        <end position="83"/>
    </location>
</feature>
<comment type="caution">
    <text evidence="4">The sequence shown here is derived from an EMBL/GenBank/DDBJ whole genome shotgun (WGS) entry which is preliminary data.</text>
</comment>
<keyword evidence="5" id="KW-1185">Reference proteome</keyword>
<feature type="domain" description="DUF8017" evidence="3">
    <location>
        <begin position="79"/>
        <end position="243"/>
    </location>
</feature>
<dbReference type="Proteomes" id="UP001206128">
    <property type="component" value="Unassembled WGS sequence"/>
</dbReference>
<protein>
    <recommendedName>
        <fullName evidence="3">DUF8017 domain-containing protein</fullName>
    </recommendedName>
</protein>
<feature type="transmembrane region" description="Helical" evidence="2">
    <location>
        <begin position="22"/>
        <end position="45"/>
    </location>
</feature>
<keyword evidence="2" id="KW-1133">Transmembrane helix</keyword>
<dbReference type="Pfam" id="PF26056">
    <property type="entry name" value="DUF8017"/>
    <property type="match status" value="1"/>
</dbReference>
<proteinExistence type="predicted"/>
<organism evidence="4 5">
    <name type="scientific">Goodfellowiella coeruleoviolacea</name>
    <dbReference type="NCBI Taxonomy" id="334858"/>
    <lineage>
        <taxon>Bacteria</taxon>
        <taxon>Bacillati</taxon>
        <taxon>Actinomycetota</taxon>
        <taxon>Actinomycetes</taxon>
        <taxon>Pseudonocardiales</taxon>
        <taxon>Pseudonocardiaceae</taxon>
        <taxon>Goodfellowiella</taxon>
    </lineage>
</organism>
<evidence type="ECO:0000256" key="2">
    <source>
        <dbReference type="SAM" id="Phobius"/>
    </source>
</evidence>
<accession>A0AAE3GCX4</accession>
<dbReference type="AlphaFoldDB" id="A0AAE3GCX4"/>
<name>A0AAE3GCX4_9PSEU</name>
<gene>
    <name evidence="4" type="ORF">LX83_000698</name>
</gene>
<evidence type="ECO:0000256" key="1">
    <source>
        <dbReference type="SAM" id="MobiDB-lite"/>
    </source>
</evidence>
<dbReference type="RefSeq" id="WP_253766853.1">
    <property type="nucleotide sequence ID" value="NZ_JAMTCK010000001.1"/>
</dbReference>
<keyword evidence="2" id="KW-0472">Membrane</keyword>
<evidence type="ECO:0000259" key="3">
    <source>
        <dbReference type="Pfam" id="PF26056"/>
    </source>
</evidence>
<evidence type="ECO:0000313" key="5">
    <source>
        <dbReference type="Proteomes" id="UP001206128"/>
    </source>
</evidence>
<reference evidence="4" key="1">
    <citation type="submission" date="2022-06" db="EMBL/GenBank/DDBJ databases">
        <title>Genomic Encyclopedia of Archaeal and Bacterial Type Strains, Phase II (KMG-II): from individual species to whole genera.</title>
        <authorList>
            <person name="Goeker M."/>
        </authorList>
    </citation>
    <scope>NUCLEOTIDE SEQUENCE</scope>
    <source>
        <strain evidence="4">DSM 43935</strain>
    </source>
</reference>
<sequence length="247" mass="25170">MVHHGVPAPPGWPTPPKRRGRGLLITAISLGVAVSLGAVLLVVLLNRGDGSGQHTASGPAPGSGAPAVASGEPTPDGGTPTVPGWRAYRTGSGGVFDVPPSWQVSMETGERGDRFPKARYQQGACGNPKQVRGVAYPDGVEITDPRAAVDHVVRRAATAAVPGGTPQVSQGPVEEIGRGSFYTKATVSVPQTGSDSCAAPTVVLHVVAAEATTGFTMLVVVGDQGVPDAPADEELARIARSFRYDAG</sequence>
<feature type="region of interest" description="Disordered" evidence="1">
    <location>
        <begin position="51"/>
        <end position="83"/>
    </location>
</feature>
<keyword evidence="2" id="KW-0812">Transmembrane</keyword>
<dbReference type="InterPro" id="IPR058330">
    <property type="entry name" value="DUF8017"/>
</dbReference>